<evidence type="ECO:0000313" key="1">
    <source>
        <dbReference type="EMBL" id="KAA9327003.1"/>
    </source>
</evidence>
<dbReference type="RefSeq" id="WP_151080186.1">
    <property type="nucleotide sequence ID" value="NZ_CP047647.1"/>
</dbReference>
<gene>
    <name evidence="1" type="ORF">F0P96_17280</name>
</gene>
<dbReference type="AlphaFoldDB" id="A0A7L5A2N9"/>
<organism evidence="1 2">
    <name type="scientific">Hymenobacter busanensis</name>
    <dbReference type="NCBI Taxonomy" id="2607656"/>
    <lineage>
        <taxon>Bacteria</taxon>
        <taxon>Pseudomonadati</taxon>
        <taxon>Bacteroidota</taxon>
        <taxon>Cytophagia</taxon>
        <taxon>Cytophagales</taxon>
        <taxon>Hymenobacteraceae</taxon>
        <taxon>Hymenobacter</taxon>
    </lineage>
</organism>
<dbReference type="EMBL" id="VTWU01000007">
    <property type="protein sequence ID" value="KAA9327003.1"/>
    <property type="molecule type" value="Genomic_DNA"/>
</dbReference>
<reference evidence="1 2" key="1">
    <citation type="submission" date="2019-09" db="EMBL/GenBank/DDBJ databases">
        <title>Genome sequence of Hymenobacter sp. M3.</title>
        <authorList>
            <person name="Srinivasan S."/>
        </authorList>
    </citation>
    <scope>NUCLEOTIDE SEQUENCE [LARGE SCALE GENOMIC DNA]</scope>
    <source>
        <strain evidence="1 2">M3</strain>
    </source>
</reference>
<name>A0A7L5A2N9_9BACT</name>
<dbReference type="Pfam" id="PF13858">
    <property type="entry name" value="DUF4199"/>
    <property type="match status" value="1"/>
</dbReference>
<sequence length="170" mass="18684">MKKNPVVQTALRFGFGVAVLCLVWSLILYWTGQNPFGPKRLISAFWPPIAVLLSQWYVRRYFQPDGPGLKKALLTGALTAAVAAVLSAGALYGLGRWSGPRLIEENRVQMEKMLAAEKASYLKLQNGAQLYETHRLGIAATPQALAADDFQKKLLLGLLLAIPGGIFFRK</sequence>
<evidence type="ECO:0000313" key="2">
    <source>
        <dbReference type="Proteomes" id="UP000326380"/>
    </source>
</evidence>
<accession>A0A7L5A2N9</accession>
<proteinExistence type="predicted"/>
<dbReference type="Proteomes" id="UP000326380">
    <property type="component" value="Unassembled WGS sequence"/>
</dbReference>
<protein>
    <submittedName>
        <fullName evidence="1">DUF4199 family protein</fullName>
    </submittedName>
</protein>
<dbReference type="InterPro" id="IPR025250">
    <property type="entry name" value="DUF4199"/>
</dbReference>
<comment type="caution">
    <text evidence="1">The sequence shown here is derived from an EMBL/GenBank/DDBJ whole genome shotgun (WGS) entry which is preliminary data.</text>
</comment>
<keyword evidence="2" id="KW-1185">Reference proteome</keyword>